<dbReference type="PANTHER" id="PTHR45961:SF6">
    <property type="entry name" value="IP21249P"/>
    <property type="match status" value="1"/>
</dbReference>
<name>A0A0H5R3B9_9EUKA</name>
<dbReference type="PROSITE" id="PS50056">
    <property type="entry name" value="TYR_PHOSPHATASE_2"/>
    <property type="match status" value="1"/>
</dbReference>
<dbReference type="SUPFAM" id="SSF52799">
    <property type="entry name" value="(Phosphotyrosine protein) phosphatases II"/>
    <property type="match status" value="1"/>
</dbReference>
<dbReference type="InterPro" id="IPR016130">
    <property type="entry name" value="Tyr_Pase_AS"/>
</dbReference>
<sequence length="138" mass="16045">MLRGCANVAPVDEFQLEYHEQNLETHRIPILDNGVDPLRPYLSDAFKFLRHASEKHVYTLVHCIEGKSRSPALLIAYLMSEKKQTLRQAFNAVKKLRPTTQPRYQMFEELLALERDLFNGVNTMRHEDNYVPIIPVPP</sequence>
<evidence type="ECO:0000259" key="5">
    <source>
        <dbReference type="PROSITE" id="PS50056"/>
    </source>
</evidence>
<evidence type="ECO:0008006" key="7">
    <source>
        <dbReference type="Google" id="ProtNLM"/>
    </source>
</evidence>
<dbReference type="Pfam" id="PF00782">
    <property type="entry name" value="DSPc"/>
    <property type="match status" value="1"/>
</dbReference>
<dbReference type="GO" id="GO:0004721">
    <property type="term" value="F:phosphoprotein phosphatase activity"/>
    <property type="evidence" value="ECO:0007669"/>
    <property type="project" value="UniProtKB-KW"/>
</dbReference>
<organism evidence="6">
    <name type="scientific">Spongospora subterranea</name>
    <dbReference type="NCBI Taxonomy" id="70186"/>
    <lineage>
        <taxon>Eukaryota</taxon>
        <taxon>Sar</taxon>
        <taxon>Rhizaria</taxon>
        <taxon>Endomyxa</taxon>
        <taxon>Phytomyxea</taxon>
        <taxon>Plasmodiophorida</taxon>
        <taxon>Plasmodiophoridae</taxon>
        <taxon>Spongospora</taxon>
    </lineage>
</organism>
<dbReference type="InterPro" id="IPR052103">
    <property type="entry name" value="Dual_spec_Phospatases"/>
</dbReference>
<evidence type="ECO:0000259" key="4">
    <source>
        <dbReference type="PROSITE" id="PS50054"/>
    </source>
</evidence>
<dbReference type="CDD" id="cd14498">
    <property type="entry name" value="DSP"/>
    <property type="match status" value="1"/>
</dbReference>
<comment type="similarity">
    <text evidence="1">Belongs to the protein-tyrosine phosphatase family. Non-receptor class dual specificity subfamily.</text>
</comment>
<feature type="domain" description="Tyrosine specific protein phosphatases" evidence="5">
    <location>
        <begin position="32"/>
        <end position="108"/>
    </location>
</feature>
<protein>
    <recommendedName>
        <fullName evidence="7">Tyrosine-protein phosphatase domain-containing protein</fullName>
    </recommendedName>
</protein>
<evidence type="ECO:0000313" key="6">
    <source>
        <dbReference type="EMBL" id="CRZ02464.1"/>
    </source>
</evidence>
<evidence type="ECO:0000256" key="2">
    <source>
        <dbReference type="ARBA" id="ARBA00022801"/>
    </source>
</evidence>
<feature type="domain" description="Tyrosine-protein phosphatase" evidence="4">
    <location>
        <begin position="1"/>
        <end position="119"/>
    </location>
</feature>
<dbReference type="PROSITE" id="PS00383">
    <property type="entry name" value="TYR_PHOSPHATASE_1"/>
    <property type="match status" value="1"/>
</dbReference>
<dbReference type="InterPro" id="IPR020422">
    <property type="entry name" value="TYR_PHOSPHATASE_DUAL_dom"/>
</dbReference>
<reference evidence="6" key="1">
    <citation type="submission" date="2015-04" db="EMBL/GenBank/DDBJ databases">
        <title>The genome sequence of the plant pathogenic Rhizarian Plasmodiophora brassicae reveals insights in its biotrophic life cycle and the origin of chitin synthesis.</title>
        <authorList>
            <person name="Schwelm A."/>
            <person name="Fogelqvist J."/>
            <person name="Knaust A."/>
            <person name="Julke S."/>
            <person name="Lilja T."/>
            <person name="Dhandapani V."/>
            <person name="Bonilla-Rosso G."/>
            <person name="Karlsson M."/>
            <person name="Shevchenko A."/>
            <person name="Choi S.R."/>
            <person name="Kim H.G."/>
            <person name="Park J.Y."/>
            <person name="Lim Y.P."/>
            <person name="Ludwig-Muller J."/>
            <person name="Dixelius C."/>
        </authorList>
    </citation>
    <scope>NUCLEOTIDE SEQUENCE</scope>
    <source>
        <tissue evidence="6">Potato root galls</tissue>
    </source>
</reference>
<dbReference type="InterPro" id="IPR000387">
    <property type="entry name" value="Tyr_Pase_dom"/>
</dbReference>
<dbReference type="InterPro" id="IPR000340">
    <property type="entry name" value="Dual-sp_phosphatase_cat-dom"/>
</dbReference>
<evidence type="ECO:0000256" key="1">
    <source>
        <dbReference type="ARBA" id="ARBA00008601"/>
    </source>
</evidence>
<accession>A0A0H5R3B9</accession>
<dbReference type="InterPro" id="IPR029021">
    <property type="entry name" value="Prot-tyrosine_phosphatase-like"/>
</dbReference>
<dbReference type="PANTHER" id="PTHR45961">
    <property type="entry name" value="IP21249P"/>
    <property type="match status" value="1"/>
</dbReference>
<evidence type="ECO:0000256" key="3">
    <source>
        <dbReference type="ARBA" id="ARBA00022912"/>
    </source>
</evidence>
<dbReference type="AlphaFoldDB" id="A0A0H5R3B9"/>
<proteinExistence type="inferred from homology"/>
<keyword evidence="2" id="KW-0378">Hydrolase</keyword>
<dbReference type="SMART" id="SM00195">
    <property type="entry name" value="DSPc"/>
    <property type="match status" value="1"/>
</dbReference>
<keyword evidence="3" id="KW-0904">Protein phosphatase</keyword>
<dbReference type="PROSITE" id="PS50054">
    <property type="entry name" value="TYR_PHOSPHATASE_DUAL"/>
    <property type="match status" value="1"/>
</dbReference>
<dbReference type="EMBL" id="HACM01002022">
    <property type="protein sequence ID" value="CRZ02464.1"/>
    <property type="molecule type" value="Transcribed_RNA"/>
</dbReference>
<dbReference type="Gene3D" id="3.90.190.10">
    <property type="entry name" value="Protein tyrosine phosphatase superfamily"/>
    <property type="match status" value="1"/>
</dbReference>